<feature type="transmembrane region" description="Helical" evidence="8">
    <location>
        <begin position="236"/>
        <end position="257"/>
    </location>
</feature>
<dbReference type="GO" id="GO:0016020">
    <property type="term" value="C:membrane"/>
    <property type="evidence" value="ECO:0007669"/>
    <property type="project" value="InterPro"/>
</dbReference>
<feature type="transmembrane region" description="Helical" evidence="8">
    <location>
        <begin position="118"/>
        <end position="141"/>
    </location>
</feature>
<evidence type="ECO:0000256" key="4">
    <source>
        <dbReference type="ARBA" id="ARBA00022989"/>
    </source>
</evidence>
<evidence type="ECO:0000313" key="9">
    <source>
        <dbReference type="EMBL" id="MBU3849520.1"/>
    </source>
</evidence>
<dbReference type="GO" id="GO:0140911">
    <property type="term" value="F:pore-forming activity"/>
    <property type="evidence" value="ECO:0007669"/>
    <property type="project" value="InterPro"/>
</dbReference>
<keyword evidence="5 8" id="KW-0472">Membrane</keyword>
<evidence type="ECO:0000256" key="1">
    <source>
        <dbReference type="ARBA" id="ARBA00004127"/>
    </source>
</evidence>
<feature type="transmembrane region" description="Helical" evidence="8">
    <location>
        <begin position="210"/>
        <end position="230"/>
    </location>
</feature>
<feature type="transmembrane region" description="Helical" evidence="8">
    <location>
        <begin position="153"/>
        <end position="177"/>
    </location>
</feature>
<feature type="binding site" evidence="6">
    <location>
        <position position="142"/>
    </location>
    <ligand>
        <name>Zn(2+)</name>
        <dbReference type="ChEBI" id="CHEBI:29105"/>
    </ligand>
</feature>
<dbReference type="GO" id="GO:0012505">
    <property type="term" value="C:endomembrane system"/>
    <property type="evidence" value="ECO:0007669"/>
    <property type="project" value="UniProtKB-SubCell"/>
</dbReference>
<dbReference type="AlphaFoldDB" id="A0A9E2L0N7"/>
<proteinExistence type="inferred from homology"/>
<dbReference type="Proteomes" id="UP000823914">
    <property type="component" value="Unassembled WGS sequence"/>
</dbReference>
<feature type="coiled-coil region" evidence="7">
    <location>
        <begin position="11"/>
        <end position="49"/>
    </location>
</feature>
<keyword evidence="6" id="KW-0862">Zinc</keyword>
<dbReference type="InterPro" id="IPR004254">
    <property type="entry name" value="AdipoR/HlyIII-related"/>
</dbReference>
<dbReference type="EMBL" id="JAHLFV010000068">
    <property type="protein sequence ID" value="MBU3849520.1"/>
    <property type="molecule type" value="Genomic_DNA"/>
</dbReference>
<reference evidence="9" key="2">
    <citation type="submission" date="2021-04" db="EMBL/GenBank/DDBJ databases">
        <authorList>
            <person name="Gilroy R."/>
        </authorList>
    </citation>
    <scope>NUCLEOTIDE SEQUENCE</scope>
    <source>
        <strain evidence="9">Gambia15-2214</strain>
    </source>
</reference>
<feature type="transmembrane region" description="Helical" evidence="8">
    <location>
        <begin position="183"/>
        <end position="203"/>
    </location>
</feature>
<keyword evidence="4 8" id="KW-1133">Transmembrane helix</keyword>
<dbReference type="PANTHER" id="PTHR20855:SF129">
    <property type="entry name" value="HEMOLYSIN-3 HOMOLOG"/>
    <property type="match status" value="1"/>
</dbReference>
<keyword evidence="3 8" id="KW-0812">Transmembrane</keyword>
<evidence type="ECO:0000256" key="5">
    <source>
        <dbReference type="ARBA" id="ARBA00023136"/>
    </source>
</evidence>
<evidence type="ECO:0000256" key="2">
    <source>
        <dbReference type="ARBA" id="ARBA00008488"/>
    </source>
</evidence>
<organism evidence="9 10">
    <name type="scientific">Candidatus Treponema excrementipullorum</name>
    <dbReference type="NCBI Taxonomy" id="2838768"/>
    <lineage>
        <taxon>Bacteria</taxon>
        <taxon>Pseudomonadati</taxon>
        <taxon>Spirochaetota</taxon>
        <taxon>Spirochaetia</taxon>
        <taxon>Spirochaetales</taxon>
        <taxon>Treponemataceae</taxon>
        <taxon>Treponema</taxon>
    </lineage>
</organism>
<gene>
    <name evidence="9" type="ORF">IAA16_03020</name>
</gene>
<feature type="transmembrane region" description="Helical" evidence="8">
    <location>
        <begin position="266"/>
        <end position="285"/>
    </location>
</feature>
<dbReference type="Pfam" id="PF03006">
    <property type="entry name" value="HlyIII"/>
    <property type="match status" value="1"/>
</dbReference>
<evidence type="ECO:0000313" key="10">
    <source>
        <dbReference type="Proteomes" id="UP000823914"/>
    </source>
</evidence>
<protein>
    <submittedName>
        <fullName evidence="9">Hemolysin III family protein</fullName>
    </submittedName>
</protein>
<dbReference type="NCBIfam" id="TIGR01065">
    <property type="entry name" value="hlyIII"/>
    <property type="match status" value="1"/>
</dbReference>
<evidence type="ECO:0000256" key="6">
    <source>
        <dbReference type="PIRSR" id="PIRSR604254-1"/>
    </source>
</evidence>
<keyword evidence="6" id="KW-0479">Metal-binding</keyword>
<comment type="similarity">
    <text evidence="2">Belongs to the UPF0073 (Hly-III) family.</text>
</comment>
<evidence type="ECO:0000256" key="3">
    <source>
        <dbReference type="ARBA" id="ARBA00022692"/>
    </source>
</evidence>
<dbReference type="PANTHER" id="PTHR20855">
    <property type="entry name" value="ADIPOR/PROGESTIN RECEPTOR-RELATED"/>
    <property type="match status" value="1"/>
</dbReference>
<evidence type="ECO:0000256" key="8">
    <source>
        <dbReference type="SAM" id="Phobius"/>
    </source>
</evidence>
<dbReference type="InterPro" id="IPR005744">
    <property type="entry name" value="Hy-lIII"/>
</dbReference>
<feature type="binding site" evidence="6">
    <location>
        <position position="264"/>
    </location>
    <ligand>
        <name>Zn(2+)</name>
        <dbReference type="ChEBI" id="CHEBI:29105"/>
    </ligand>
</feature>
<evidence type="ECO:0000256" key="7">
    <source>
        <dbReference type="SAM" id="Coils"/>
    </source>
</evidence>
<feature type="transmembrane region" description="Helical" evidence="8">
    <location>
        <begin position="92"/>
        <end position="112"/>
    </location>
</feature>
<comment type="subcellular location">
    <subcellularLocation>
        <location evidence="1">Endomembrane system</location>
        <topology evidence="1">Multi-pass membrane protein</topology>
    </subcellularLocation>
</comment>
<reference evidence="9" key="1">
    <citation type="journal article" date="2021" name="PeerJ">
        <title>Extensive microbial diversity within the chicken gut microbiome revealed by metagenomics and culture.</title>
        <authorList>
            <person name="Gilroy R."/>
            <person name="Ravi A."/>
            <person name="Getino M."/>
            <person name="Pursley I."/>
            <person name="Horton D.L."/>
            <person name="Alikhan N.F."/>
            <person name="Baker D."/>
            <person name="Gharbi K."/>
            <person name="Hall N."/>
            <person name="Watson M."/>
            <person name="Adriaenssens E.M."/>
            <person name="Foster-Nyarko E."/>
            <person name="Jarju S."/>
            <person name="Secka A."/>
            <person name="Antonio M."/>
            <person name="Oren A."/>
            <person name="Chaudhuri R.R."/>
            <person name="La Ragione R."/>
            <person name="Hildebrand F."/>
            <person name="Pallen M.J."/>
        </authorList>
    </citation>
    <scope>NUCLEOTIDE SEQUENCE</scope>
    <source>
        <strain evidence="9">Gambia15-2214</strain>
    </source>
</reference>
<comment type="caution">
    <text evidence="9">The sequence shown here is derived from an EMBL/GenBank/DDBJ whole genome shotgun (WGS) entry which is preliminary data.</text>
</comment>
<dbReference type="GO" id="GO:0046872">
    <property type="term" value="F:metal ion binding"/>
    <property type="evidence" value="ECO:0007669"/>
    <property type="project" value="UniProtKB-KW"/>
</dbReference>
<name>A0A9E2L0N7_9SPIR</name>
<sequence>MSEQVPAGKSKKELKAEIKAIKVRAAEEIQQLKEQATQLKADLENVHETNQQAAVLKAQRLEAKLQKKQYEASLPKRYTIGEEICNSITHGIGAGLAIAALVLLVVKGAIYAPVGEKGFYITSFAIYGASLFILYLMSTLYHALTPYGAKKVFAVFDHSCIYLLIAGTYTPFCLTVLRPTVGWWLFGIIWGLALAGMTFYAIFGKKMRALSVITYILMGWLVIFAIKPMVQIVPSFSLKLLVWGGVAYTVGCVFYAMKKVRWTHSIWHVFVMLGSILHFFSIYYLF</sequence>
<accession>A0A9E2L0N7</accession>
<feature type="binding site" evidence="6">
    <location>
        <position position="268"/>
    </location>
    <ligand>
        <name>Zn(2+)</name>
        <dbReference type="ChEBI" id="CHEBI:29105"/>
    </ligand>
</feature>
<keyword evidence="7" id="KW-0175">Coiled coil</keyword>